<accession>A0A8J0U8Q3</accession>
<dbReference type="RefSeq" id="XP_018103054.1">
    <property type="nucleotide sequence ID" value="XM_018247565.1"/>
</dbReference>
<dbReference type="Pfam" id="PF10497">
    <property type="entry name" value="zf-4CXXC_R1"/>
    <property type="match status" value="1"/>
</dbReference>
<evidence type="ECO:0000256" key="8">
    <source>
        <dbReference type="ARBA" id="ARBA00023163"/>
    </source>
</evidence>
<evidence type="ECO:0000256" key="5">
    <source>
        <dbReference type="ARBA" id="ARBA00022553"/>
    </source>
</evidence>
<proteinExistence type="predicted"/>
<dbReference type="AlphaFoldDB" id="A0A8J0U8Q3"/>
<gene>
    <name evidence="13 14" type="primary">XB5882685.L</name>
</gene>
<evidence type="ECO:0000256" key="7">
    <source>
        <dbReference type="ARBA" id="ARBA00023015"/>
    </source>
</evidence>
<keyword evidence="6" id="KW-0832">Ubl conjugation</keyword>
<organism evidence="12 13">
    <name type="scientific">Xenopus laevis</name>
    <name type="common">African clawed frog</name>
    <dbReference type="NCBI Taxonomy" id="8355"/>
    <lineage>
        <taxon>Eukaryota</taxon>
        <taxon>Metazoa</taxon>
        <taxon>Chordata</taxon>
        <taxon>Craniata</taxon>
        <taxon>Vertebrata</taxon>
        <taxon>Euteleostomi</taxon>
        <taxon>Amphibia</taxon>
        <taxon>Batrachia</taxon>
        <taxon>Anura</taxon>
        <taxon>Pipoidea</taxon>
        <taxon>Pipidae</taxon>
        <taxon>Xenopodinae</taxon>
        <taxon>Xenopus</taxon>
        <taxon>Xenopus</taxon>
    </lineage>
</organism>
<dbReference type="GeneID" id="108708645"/>
<keyword evidence="9" id="KW-0539">Nucleus</keyword>
<feature type="domain" description="Zinc-finger" evidence="11">
    <location>
        <begin position="276"/>
        <end position="374"/>
    </location>
</feature>
<evidence type="ECO:0000256" key="2">
    <source>
        <dbReference type="ARBA" id="ARBA00004496"/>
    </source>
</evidence>
<feature type="region of interest" description="Disordered" evidence="10">
    <location>
        <begin position="228"/>
        <end position="247"/>
    </location>
</feature>
<evidence type="ECO:0000313" key="13">
    <source>
        <dbReference type="RefSeq" id="XP_018103054.1"/>
    </source>
</evidence>
<dbReference type="InterPro" id="IPR040221">
    <property type="entry name" value="CDCA7/CDA7L"/>
</dbReference>
<dbReference type="AGR" id="Xenbase:XB-GENE-6487389"/>
<feature type="region of interest" description="Disordered" evidence="10">
    <location>
        <begin position="161"/>
        <end position="218"/>
    </location>
</feature>
<dbReference type="CTD" id="108708645"/>
<evidence type="ECO:0000256" key="3">
    <source>
        <dbReference type="ARBA" id="ARBA00022490"/>
    </source>
</evidence>
<dbReference type="OrthoDB" id="298344at2759"/>
<dbReference type="InterPro" id="IPR018866">
    <property type="entry name" value="Znf-4CXXC_R1"/>
</dbReference>
<evidence type="ECO:0000256" key="10">
    <source>
        <dbReference type="SAM" id="MobiDB-lite"/>
    </source>
</evidence>
<protein>
    <submittedName>
        <fullName evidence="13">Cell division cycle-associated protein 7 isoform X1</fullName>
    </submittedName>
</protein>
<dbReference type="Xenbase" id="XB-GENE-6487389">
    <property type="gene designation" value="XB5882685.L"/>
</dbReference>
<keyword evidence="7" id="KW-0805">Transcription regulation</keyword>
<comment type="subcellular location">
    <subcellularLocation>
        <location evidence="2">Cytoplasm</location>
    </subcellularLocation>
    <subcellularLocation>
        <location evidence="1">Nucleus</location>
    </subcellularLocation>
</comment>
<keyword evidence="3" id="KW-0963">Cytoplasm</keyword>
<keyword evidence="12" id="KW-1185">Reference proteome</keyword>
<evidence type="ECO:0000256" key="1">
    <source>
        <dbReference type="ARBA" id="ARBA00004123"/>
    </source>
</evidence>
<evidence type="ECO:0000256" key="9">
    <source>
        <dbReference type="ARBA" id="ARBA00023242"/>
    </source>
</evidence>
<sequence length="388" mass="43668">MRVVACILKVESIKIIALIHSSAQSTLWLSVCTVILDTQVIVQRIQENPTVGHKWLNICCATELGRAKPPEAMAQKSSRFSLRVALKKTPLSESSEESSEDADSCSSEPQALPPPPVAKSCSSDSEVEQPNDFLQRRAKNIRDNKAMLAKLMADLEKLPGNLLSEDGKQEVSGQKSRKPPRASLSQQQLRRNPERTSRRQTRSMGGVEPTSPDRDRRQHLMDRLQDDLMAEEEEAPRRRRPPRPSALTIPHIVRPVEEITEDDLKNVADSVRDKVYNTVHGSTCHQCRQKTIDTKTNCRNAECPGVRGQFCGPCLRNRYGEDVRQALLDPDWRCPPCREICNCSFCRQRDGRSATGILFPLARYHGYSDVHSYLNSLRNTKDEDSDGS</sequence>
<name>A0A8J0U8Q3_XENLA</name>
<feature type="compositionally biased region" description="Acidic residues" evidence="10">
    <location>
        <begin position="94"/>
        <end position="103"/>
    </location>
</feature>
<feature type="region of interest" description="Disordered" evidence="10">
    <location>
        <begin position="89"/>
        <end position="136"/>
    </location>
</feature>
<dbReference type="GO" id="GO:0005634">
    <property type="term" value="C:nucleus"/>
    <property type="evidence" value="ECO:0000318"/>
    <property type="project" value="GO_Central"/>
</dbReference>
<dbReference type="GO" id="GO:0005737">
    <property type="term" value="C:cytoplasm"/>
    <property type="evidence" value="ECO:0007669"/>
    <property type="project" value="UniProtKB-SubCell"/>
</dbReference>
<dbReference type="GO" id="GO:0006355">
    <property type="term" value="P:regulation of DNA-templated transcription"/>
    <property type="evidence" value="ECO:0007669"/>
    <property type="project" value="InterPro"/>
</dbReference>
<dbReference type="PANTHER" id="PTHR31169:SF24">
    <property type="entry name" value="CELL DIVISION CYCLE-ASSOCIATED PROTEIN 7"/>
    <property type="match status" value="1"/>
</dbReference>
<keyword evidence="13" id="KW-0132">Cell division</keyword>
<keyword evidence="4" id="KW-1017">Isopeptide bond</keyword>
<evidence type="ECO:0000259" key="11">
    <source>
        <dbReference type="Pfam" id="PF10497"/>
    </source>
</evidence>
<reference evidence="13" key="1">
    <citation type="submission" date="2025-08" db="UniProtKB">
        <authorList>
            <consortium name="RefSeq"/>
        </authorList>
    </citation>
    <scope>IDENTIFICATION</scope>
    <source>
        <strain evidence="13">J_2021</strain>
        <tissue evidence="13">Erythrocytes</tissue>
    </source>
</reference>
<evidence type="ECO:0000256" key="4">
    <source>
        <dbReference type="ARBA" id="ARBA00022499"/>
    </source>
</evidence>
<keyword evidence="13" id="KW-0131">Cell cycle</keyword>
<keyword evidence="5" id="KW-0597">Phosphoprotein</keyword>
<evidence type="ECO:0000313" key="12">
    <source>
        <dbReference type="Proteomes" id="UP000186698"/>
    </source>
</evidence>
<dbReference type="KEGG" id="xla:108708645"/>
<dbReference type="PANTHER" id="PTHR31169">
    <property type="entry name" value="OS05G0300700 PROTEIN"/>
    <property type="match status" value="1"/>
</dbReference>
<keyword evidence="8" id="KW-0804">Transcription</keyword>
<dbReference type="GO" id="GO:0051301">
    <property type="term" value="P:cell division"/>
    <property type="evidence" value="ECO:0007669"/>
    <property type="project" value="UniProtKB-KW"/>
</dbReference>
<dbReference type="Proteomes" id="UP000186698">
    <property type="component" value="Chromosome 2L"/>
</dbReference>
<evidence type="ECO:0000313" key="14">
    <source>
        <dbReference type="Xenbase" id="XB-GENE-6487389"/>
    </source>
</evidence>
<evidence type="ECO:0000256" key="6">
    <source>
        <dbReference type="ARBA" id="ARBA00022843"/>
    </source>
</evidence>